<keyword evidence="1" id="KW-0812">Transmembrane</keyword>
<protein>
    <submittedName>
        <fullName evidence="2">ABC transporter permease</fullName>
    </submittedName>
</protein>
<feature type="transmembrane region" description="Helical" evidence="1">
    <location>
        <begin position="245"/>
        <end position="265"/>
    </location>
</feature>
<dbReference type="InterPro" id="IPR038766">
    <property type="entry name" value="Membrane_comp_ABC_pdt"/>
</dbReference>
<sequence>MRDLKGGELTILIGAVVIAVSTVTTISLFVDRLEQALFRESATFIAADAAIYAPNPIDEAWIKKANSLGLDDAKTISFLSMVFSSRSQLVSVKAVGADYPLRGQLSVTATPFESGSPVGKGPKKGEVWVESRLISALDILRGDSVEIGLASFEVAQILSSEPDRAVGFESAAGPRVMMNISDVASTGVVKPGSRVTYRYLVSGDGNALEEFERWVRPKLAQSERWISIEDGAEGVGYALKRAESFLLLGALLGVVLAGLSIALAAQRYALRHFDHVAILKTLGTTVRGIDSIFMIIIFALCLIGGF</sequence>
<dbReference type="AlphaFoldDB" id="A0A520RZT5"/>
<evidence type="ECO:0000256" key="1">
    <source>
        <dbReference type="SAM" id="Phobius"/>
    </source>
</evidence>
<feature type="non-terminal residue" evidence="2">
    <location>
        <position position="306"/>
    </location>
</feature>
<accession>A0A520RZT5</accession>
<dbReference type="PANTHER" id="PTHR30287">
    <property type="entry name" value="MEMBRANE COMPONENT OF PREDICTED ABC SUPERFAMILY METABOLITE UPTAKE TRANSPORTER"/>
    <property type="match status" value="1"/>
</dbReference>
<dbReference type="GO" id="GO:0005886">
    <property type="term" value="C:plasma membrane"/>
    <property type="evidence" value="ECO:0007669"/>
    <property type="project" value="TreeGrafter"/>
</dbReference>
<name>A0A520RZT5_9GAMM</name>
<evidence type="ECO:0000313" key="3">
    <source>
        <dbReference type="Proteomes" id="UP000316199"/>
    </source>
</evidence>
<evidence type="ECO:0000313" key="2">
    <source>
        <dbReference type="EMBL" id="RZO75739.1"/>
    </source>
</evidence>
<reference evidence="2 3" key="1">
    <citation type="submission" date="2019-02" db="EMBL/GenBank/DDBJ databases">
        <title>Prokaryotic population dynamics and viral predation in marine succession experiment using metagenomics: the confinement effect.</title>
        <authorList>
            <person name="Haro-Moreno J.M."/>
            <person name="Rodriguez-Valera F."/>
            <person name="Lopez-Perez M."/>
        </authorList>
    </citation>
    <scope>NUCLEOTIDE SEQUENCE [LARGE SCALE GENOMIC DNA]</scope>
    <source>
        <strain evidence="2">MED-G157</strain>
    </source>
</reference>
<feature type="transmembrane region" description="Helical" evidence="1">
    <location>
        <begin position="12"/>
        <end position="30"/>
    </location>
</feature>
<keyword evidence="1" id="KW-0472">Membrane</keyword>
<dbReference type="Proteomes" id="UP000316199">
    <property type="component" value="Unassembled WGS sequence"/>
</dbReference>
<gene>
    <name evidence="2" type="ORF">EVA68_06310</name>
</gene>
<organism evidence="2 3">
    <name type="scientific">OM182 bacterium</name>
    <dbReference type="NCBI Taxonomy" id="2510334"/>
    <lineage>
        <taxon>Bacteria</taxon>
        <taxon>Pseudomonadati</taxon>
        <taxon>Pseudomonadota</taxon>
        <taxon>Gammaproteobacteria</taxon>
        <taxon>OMG group</taxon>
        <taxon>OM182 clade</taxon>
    </lineage>
</organism>
<dbReference type="EMBL" id="SHAG01000026">
    <property type="protein sequence ID" value="RZO75739.1"/>
    <property type="molecule type" value="Genomic_DNA"/>
</dbReference>
<feature type="transmembrane region" description="Helical" evidence="1">
    <location>
        <begin position="285"/>
        <end position="305"/>
    </location>
</feature>
<comment type="caution">
    <text evidence="2">The sequence shown here is derived from an EMBL/GenBank/DDBJ whole genome shotgun (WGS) entry which is preliminary data.</text>
</comment>
<dbReference type="PANTHER" id="PTHR30287:SF1">
    <property type="entry name" value="INNER MEMBRANE PROTEIN"/>
    <property type="match status" value="1"/>
</dbReference>
<proteinExistence type="predicted"/>
<keyword evidence="1" id="KW-1133">Transmembrane helix</keyword>